<dbReference type="EMBL" id="BOMM01000010">
    <property type="protein sequence ID" value="GIE09637.1"/>
    <property type="molecule type" value="Genomic_DNA"/>
</dbReference>
<keyword evidence="2" id="KW-1185">Reference proteome</keyword>
<sequence length="187" mass="20600">MSTTADLTPQIRDDLVLSHSVEVVEIDGPFARVDIEKWLKALPDKEYQRTAPGDHKAAGYTVDDDGTPMSINVEMIGTGLVIQHYRYEVAGPHYCKMVSTSDVLTPHGWTTVQVVWDLLMEQIDGDRLRYTNTVTSHPTQEMLEFTEANGGTFEKAAEARQIASGAHNKRETPNFAAGIVRAARAAG</sequence>
<gene>
    <name evidence="1" type="ORF">Afe05nite_14770</name>
</gene>
<dbReference type="AlphaFoldDB" id="A0A919IXK2"/>
<protein>
    <submittedName>
        <fullName evidence="1">Uncharacterized protein</fullName>
    </submittedName>
</protein>
<comment type="caution">
    <text evidence="1">The sequence shown here is derived from an EMBL/GenBank/DDBJ whole genome shotgun (WGS) entry which is preliminary data.</text>
</comment>
<reference evidence="1" key="1">
    <citation type="submission" date="2021-01" db="EMBL/GenBank/DDBJ databases">
        <title>Whole genome shotgun sequence of Actinoplanes ferrugineus NBRC 15555.</title>
        <authorList>
            <person name="Komaki H."/>
            <person name="Tamura T."/>
        </authorList>
    </citation>
    <scope>NUCLEOTIDE SEQUENCE</scope>
    <source>
        <strain evidence="1">NBRC 15555</strain>
    </source>
</reference>
<organism evidence="1 2">
    <name type="scientific">Paractinoplanes ferrugineus</name>
    <dbReference type="NCBI Taxonomy" id="113564"/>
    <lineage>
        <taxon>Bacteria</taxon>
        <taxon>Bacillati</taxon>
        <taxon>Actinomycetota</taxon>
        <taxon>Actinomycetes</taxon>
        <taxon>Micromonosporales</taxon>
        <taxon>Micromonosporaceae</taxon>
        <taxon>Paractinoplanes</taxon>
    </lineage>
</organism>
<evidence type="ECO:0000313" key="2">
    <source>
        <dbReference type="Proteomes" id="UP000598174"/>
    </source>
</evidence>
<accession>A0A919IXK2</accession>
<proteinExistence type="predicted"/>
<dbReference type="Proteomes" id="UP000598174">
    <property type="component" value="Unassembled WGS sequence"/>
</dbReference>
<evidence type="ECO:0000313" key="1">
    <source>
        <dbReference type="EMBL" id="GIE09637.1"/>
    </source>
</evidence>
<name>A0A919IXK2_9ACTN</name>
<dbReference type="RefSeq" id="WP_203816244.1">
    <property type="nucleotide sequence ID" value="NZ_BAAABP010000007.1"/>
</dbReference>